<organism evidence="2 3">
    <name type="scientific">Streptomyces chengmaiensis</name>
    <dbReference type="NCBI Taxonomy" id="3040919"/>
    <lineage>
        <taxon>Bacteria</taxon>
        <taxon>Bacillati</taxon>
        <taxon>Actinomycetota</taxon>
        <taxon>Actinomycetes</taxon>
        <taxon>Kitasatosporales</taxon>
        <taxon>Streptomycetaceae</taxon>
        <taxon>Streptomyces</taxon>
    </lineage>
</organism>
<dbReference type="InterPro" id="IPR018330">
    <property type="entry name" value="RecT_fam"/>
</dbReference>
<dbReference type="RefSeq" id="WP_279927757.1">
    <property type="nucleotide sequence ID" value="NZ_JARWBG010000010.1"/>
</dbReference>
<evidence type="ECO:0000313" key="2">
    <source>
        <dbReference type="EMBL" id="MDH2389410.1"/>
    </source>
</evidence>
<dbReference type="Pfam" id="PF03837">
    <property type="entry name" value="RecT"/>
    <property type="match status" value="1"/>
</dbReference>
<dbReference type="Proteomes" id="UP001223144">
    <property type="component" value="Unassembled WGS sequence"/>
</dbReference>
<feature type="compositionally biased region" description="Low complexity" evidence="1">
    <location>
        <begin position="341"/>
        <end position="353"/>
    </location>
</feature>
<feature type="compositionally biased region" description="Basic and acidic residues" evidence="1">
    <location>
        <begin position="198"/>
        <end position="208"/>
    </location>
</feature>
<comment type="caution">
    <text evidence="2">The sequence shown here is derived from an EMBL/GenBank/DDBJ whole genome shotgun (WGS) entry which is preliminary data.</text>
</comment>
<gene>
    <name evidence="2" type="ORF">QCN29_11515</name>
</gene>
<accession>A0ABT6HM65</accession>
<protein>
    <submittedName>
        <fullName evidence="2">Recombinase RecT</fullName>
    </submittedName>
</protein>
<proteinExistence type="predicted"/>
<feature type="region of interest" description="Disordered" evidence="1">
    <location>
        <begin position="198"/>
        <end position="272"/>
    </location>
</feature>
<sequence>MADAPVTWLAIRDDQKAFEDQQLRALRAAFPDLVEASPAQLGIFFHYCKASGLDPFGRQIYMIKRKSRGEIRWTIQTGIDGYRLIARRAADRAGQPIAYEDFVWYDADGGEHTVWLRDEPPAACRAVLWRGDSRFPAVAHWREYAPKVWDYESQEYKLGGLWPQMPASQLSKVAEALALRRACPADLSGLHVDEEMHAADAAESRERVQAAAARLRTPGEKLETPGTSESPVVDAEVVEPASTQDKQDQRSGQVEEAETAAPVDPQGAVEEARGTVRDVAKRLGISFDVVNERCFDDFSVSFQDASPEQLQELAEALTADTESAKAVEADPPSGRGSAGSRTRAPAKNTTTKKAVAKKTTARTPSPTKSTRSTAK</sequence>
<name>A0ABT6HM65_9ACTN</name>
<evidence type="ECO:0000313" key="3">
    <source>
        <dbReference type="Proteomes" id="UP001223144"/>
    </source>
</evidence>
<evidence type="ECO:0000256" key="1">
    <source>
        <dbReference type="SAM" id="MobiDB-lite"/>
    </source>
</evidence>
<reference evidence="2 3" key="1">
    <citation type="submission" date="2023-04" db="EMBL/GenBank/DDBJ databases">
        <title>Streptomyces chengmaiensis sp. nov. isolated from the stem of mangrove plant in Hainan.</title>
        <authorList>
            <person name="Huang X."/>
            <person name="Zhou S."/>
            <person name="Chu X."/>
            <person name="Xie Y."/>
            <person name="Lin Y."/>
        </authorList>
    </citation>
    <scope>NUCLEOTIDE SEQUENCE [LARGE SCALE GENOMIC DNA]</scope>
    <source>
        <strain evidence="2 3">HNM0663</strain>
    </source>
</reference>
<feature type="region of interest" description="Disordered" evidence="1">
    <location>
        <begin position="311"/>
        <end position="375"/>
    </location>
</feature>
<feature type="compositionally biased region" description="Low complexity" evidence="1">
    <location>
        <begin position="361"/>
        <end position="375"/>
    </location>
</feature>
<keyword evidence="3" id="KW-1185">Reference proteome</keyword>
<dbReference type="EMBL" id="JARWBG010000010">
    <property type="protein sequence ID" value="MDH2389410.1"/>
    <property type="molecule type" value="Genomic_DNA"/>
</dbReference>